<dbReference type="InterPro" id="IPR004314">
    <property type="entry name" value="Neprosin"/>
</dbReference>
<dbReference type="InterPro" id="IPR053168">
    <property type="entry name" value="Glutamic_endopeptidase"/>
</dbReference>
<organism evidence="2 3">
    <name type="scientific">Senna tora</name>
    <dbReference type="NCBI Taxonomy" id="362788"/>
    <lineage>
        <taxon>Eukaryota</taxon>
        <taxon>Viridiplantae</taxon>
        <taxon>Streptophyta</taxon>
        <taxon>Embryophyta</taxon>
        <taxon>Tracheophyta</taxon>
        <taxon>Spermatophyta</taxon>
        <taxon>Magnoliopsida</taxon>
        <taxon>eudicotyledons</taxon>
        <taxon>Gunneridae</taxon>
        <taxon>Pentapetalae</taxon>
        <taxon>rosids</taxon>
        <taxon>fabids</taxon>
        <taxon>Fabales</taxon>
        <taxon>Fabaceae</taxon>
        <taxon>Caesalpinioideae</taxon>
        <taxon>Cassia clade</taxon>
        <taxon>Senna</taxon>
    </lineage>
</organism>
<dbReference type="EMBL" id="JAAIUW010000007">
    <property type="protein sequence ID" value="KAF7824867.1"/>
    <property type="molecule type" value="Genomic_DNA"/>
</dbReference>
<dbReference type="PANTHER" id="PTHR31589">
    <property type="entry name" value="PROTEIN, PUTATIVE (DUF239)-RELATED-RELATED"/>
    <property type="match status" value="1"/>
</dbReference>
<evidence type="ECO:0000313" key="3">
    <source>
        <dbReference type="Proteomes" id="UP000634136"/>
    </source>
</evidence>
<dbReference type="PANTHER" id="PTHR31589:SF232">
    <property type="entry name" value="NEPROSIN DOMAIN-CONTAINING PROTEIN"/>
    <property type="match status" value="1"/>
</dbReference>
<gene>
    <name evidence="2" type="ORF">G2W53_023011</name>
</gene>
<dbReference type="PROSITE" id="PS52045">
    <property type="entry name" value="NEPROSIN_PEP_CD"/>
    <property type="match status" value="1"/>
</dbReference>
<sequence length="398" mass="44828">MSPACFRLFQLHVLVVLNFSCIFYIEVETLAGFPNAKLFFSIPWRCHIKTAMPWTSSMGFSWKSAPPFYLGTMAAMSDNTDYGFINKAKTREININGISEEEDLELERQLKILNKHPVQTFQLKEGVTIDCIKINEQPSLDHPLLKNHKIQMQPNSFPKGVQVNNSAIEGILRSFKRTCPIGTIPIQRSTKQDLIRAKSFWKLQIMSKSNNASTPNTFYPDHKNDAYKTGCYNLLCQGFVQIDRTMFPGSRVISEIAYGSKNIVDFIIYQDGLNGNWWLIIGVKPITKINVGYWPSELFPFMRNGSNHVGWGGSTRAGRNGLWAPMGDGVMPDGDYTHSAFFNKIHFVDDSLAFQVPQDNQTVDIVESPKCYGLVKTKKEEAQGGYILTFGGPGGYSC</sequence>
<evidence type="ECO:0000259" key="1">
    <source>
        <dbReference type="PROSITE" id="PS52045"/>
    </source>
</evidence>
<dbReference type="OrthoDB" id="1858978at2759"/>
<dbReference type="AlphaFoldDB" id="A0A834TNQ6"/>
<proteinExistence type="predicted"/>
<comment type="caution">
    <text evidence="2">The sequence shown here is derived from an EMBL/GenBank/DDBJ whole genome shotgun (WGS) entry which is preliminary data.</text>
</comment>
<keyword evidence="3" id="KW-1185">Reference proteome</keyword>
<dbReference type="Pfam" id="PF03080">
    <property type="entry name" value="Neprosin"/>
    <property type="match status" value="1"/>
</dbReference>
<accession>A0A834TNQ6</accession>
<protein>
    <recommendedName>
        <fullName evidence="1">Neprosin PEP catalytic domain-containing protein</fullName>
    </recommendedName>
</protein>
<dbReference type="Proteomes" id="UP000634136">
    <property type="component" value="Unassembled WGS sequence"/>
</dbReference>
<name>A0A834TNQ6_9FABA</name>
<evidence type="ECO:0000313" key="2">
    <source>
        <dbReference type="EMBL" id="KAF7824867.1"/>
    </source>
</evidence>
<reference evidence="2" key="1">
    <citation type="submission" date="2020-09" db="EMBL/GenBank/DDBJ databases">
        <title>Genome-Enabled Discovery of Anthraquinone Biosynthesis in Senna tora.</title>
        <authorList>
            <person name="Kang S.-H."/>
            <person name="Pandey R.P."/>
            <person name="Lee C.-M."/>
            <person name="Sim J.-S."/>
            <person name="Jeong J.-T."/>
            <person name="Choi B.-S."/>
            <person name="Jung M."/>
            <person name="Ginzburg D."/>
            <person name="Zhao K."/>
            <person name="Won S.Y."/>
            <person name="Oh T.-J."/>
            <person name="Yu Y."/>
            <person name="Kim N.-H."/>
            <person name="Lee O.R."/>
            <person name="Lee T.-H."/>
            <person name="Bashyal P."/>
            <person name="Kim T.-S."/>
            <person name="Lee W.-H."/>
            <person name="Kawkins C."/>
            <person name="Kim C.-K."/>
            <person name="Kim J.S."/>
            <person name="Ahn B.O."/>
            <person name="Rhee S.Y."/>
            <person name="Sohng J.K."/>
        </authorList>
    </citation>
    <scope>NUCLEOTIDE SEQUENCE</scope>
    <source>
        <tissue evidence="2">Leaf</tissue>
    </source>
</reference>
<feature type="domain" description="Neprosin PEP catalytic" evidence="1">
    <location>
        <begin position="136"/>
        <end position="398"/>
    </location>
</feature>